<dbReference type="Pfam" id="PF10263">
    <property type="entry name" value="SprT-like"/>
    <property type="match status" value="1"/>
</dbReference>
<gene>
    <name evidence="2" type="ORF">FYJ24_06570</name>
</gene>
<dbReference type="Proteomes" id="UP000470875">
    <property type="component" value="Unassembled WGS sequence"/>
</dbReference>
<evidence type="ECO:0000259" key="1">
    <source>
        <dbReference type="SMART" id="SM00731"/>
    </source>
</evidence>
<dbReference type="Gene3D" id="3.30.2010.10">
    <property type="entry name" value="Metalloproteases ('zincins'), catalytic domain"/>
    <property type="match status" value="1"/>
</dbReference>
<sequence>MECFVTWTDAELLSRARELLDKHGLDDWTVQLDHARRRAGRCSSHERTISLSKVLLSQYPATGVDHVILHEIAHALVGPGHGHDATWKAMARRLGTPPKARLDSALPTPEAPWVGTCPRCGTQRRLFRQPRRVTACGTCSRSFRPELILQWTFHGTPTTPKGPYARELSRLP</sequence>
<comment type="caution">
    <text evidence="2">The sequence shown here is derived from an EMBL/GenBank/DDBJ whole genome shotgun (WGS) entry which is preliminary data.</text>
</comment>
<accession>A0A6N7VTY3</accession>
<feature type="domain" description="SprT-like" evidence="1">
    <location>
        <begin position="2"/>
        <end position="146"/>
    </location>
</feature>
<dbReference type="InterPro" id="IPR006640">
    <property type="entry name" value="SprT-like_domain"/>
</dbReference>
<evidence type="ECO:0000313" key="3">
    <source>
        <dbReference type="Proteomes" id="UP000470875"/>
    </source>
</evidence>
<dbReference type="SMART" id="SM00731">
    <property type="entry name" value="SprT"/>
    <property type="match status" value="1"/>
</dbReference>
<keyword evidence="3" id="KW-1185">Reference proteome</keyword>
<protein>
    <submittedName>
        <fullName evidence="2">DUF45 domain-containing protein</fullName>
    </submittedName>
</protein>
<name>A0A6N7VTY3_9ACTO</name>
<reference evidence="2 3" key="1">
    <citation type="submission" date="2019-08" db="EMBL/GenBank/DDBJ databases">
        <title>In-depth cultivation of the pig gut microbiome towards novel bacterial diversity and tailored functional studies.</title>
        <authorList>
            <person name="Wylensek D."/>
            <person name="Hitch T.C.A."/>
            <person name="Clavel T."/>
        </authorList>
    </citation>
    <scope>NUCLEOTIDE SEQUENCE [LARGE SCALE GENOMIC DNA]</scope>
    <source>
        <strain evidence="2 3">WB03_NA08</strain>
    </source>
</reference>
<organism evidence="2 3">
    <name type="scientific">Scrofimicrobium canadense</name>
    <dbReference type="NCBI Taxonomy" id="2652290"/>
    <lineage>
        <taxon>Bacteria</taxon>
        <taxon>Bacillati</taxon>
        <taxon>Actinomycetota</taxon>
        <taxon>Actinomycetes</taxon>
        <taxon>Actinomycetales</taxon>
        <taxon>Actinomycetaceae</taxon>
        <taxon>Scrofimicrobium</taxon>
    </lineage>
</organism>
<dbReference type="EMBL" id="VULO01000007">
    <property type="protein sequence ID" value="MSS84430.1"/>
    <property type="molecule type" value="Genomic_DNA"/>
</dbReference>
<dbReference type="GO" id="GO:0006950">
    <property type="term" value="P:response to stress"/>
    <property type="evidence" value="ECO:0007669"/>
    <property type="project" value="UniProtKB-ARBA"/>
</dbReference>
<dbReference type="AlphaFoldDB" id="A0A6N7VTY3"/>
<evidence type="ECO:0000313" key="2">
    <source>
        <dbReference type="EMBL" id="MSS84430.1"/>
    </source>
</evidence>
<proteinExistence type="predicted"/>